<dbReference type="EC" id="7.6.2.9" evidence="4"/>
<dbReference type="Gene3D" id="3.40.50.300">
    <property type="entry name" value="P-loop containing nucleotide triphosphate hydrolases"/>
    <property type="match status" value="1"/>
</dbReference>
<dbReference type="Pfam" id="PF00005">
    <property type="entry name" value="ABC_tran"/>
    <property type="match status" value="1"/>
</dbReference>
<dbReference type="PROSITE" id="PS00211">
    <property type="entry name" value="ABC_TRANSPORTER_1"/>
    <property type="match status" value="1"/>
</dbReference>
<dbReference type="InterPro" id="IPR027417">
    <property type="entry name" value="P-loop_NTPase"/>
</dbReference>
<dbReference type="GO" id="GO:0016887">
    <property type="term" value="F:ATP hydrolysis activity"/>
    <property type="evidence" value="ECO:0007669"/>
    <property type="project" value="InterPro"/>
</dbReference>
<keyword evidence="3 6" id="KW-0067">ATP-binding</keyword>
<organism evidence="6 7">
    <name type="scientific">Guopingia tenuis</name>
    <dbReference type="NCBI Taxonomy" id="2763656"/>
    <lineage>
        <taxon>Bacteria</taxon>
        <taxon>Bacillati</taxon>
        <taxon>Bacillota</taxon>
        <taxon>Clostridia</taxon>
        <taxon>Christensenellales</taxon>
        <taxon>Christensenellaceae</taxon>
        <taxon>Guopingia</taxon>
    </lineage>
</organism>
<dbReference type="SUPFAM" id="SSF50331">
    <property type="entry name" value="MOP-like"/>
    <property type="match status" value="1"/>
</dbReference>
<sequence>MAKLCIEGVSKAFGEKQVLSDINLTAESGEFVALLGPSGCGKTTLLNTISGILRSDAGRVLVDGRDIGGLPVEKRNIGMVFQNYALFDHMSVGQNLAYGLKIRRESREEIRKKVSEALEMVRLPGTEKRRISSLSGGEQQRVALARAIILRPDILLLDEPLSALDKNIREQMQFEIKRIQKETGITTVFVTHDQGEALAMADKIAIMRGGEIVEEGKPQDIYVRPESYFAASFLGTNNLIRGTYDAAGRRMAAGELFLPLERRDFQDGQEVAAAIKEEYVHITKPGNGLSGVLTEKLFLGQLVRMKVSVAGHELKAVAMEKEARELLVGETVGVELEHIQAFAVQ</sequence>
<dbReference type="FunFam" id="3.40.50.300:FF:000425">
    <property type="entry name" value="Probable ABC transporter, ATP-binding subunit"/>
    <property type="match status" value="1"/>
</dbReference>
<dbReference type="PROSITE" id="PS50893">
    <property type="entry name" value="ABC_TRANSPORTER_2"/>
    <property type="match status" value="1"/>
</dbReference>
<comment type="caution">
    <text evidence="6">The sequence shown here is derived from an EMBL/GenBank/DDBJ whole genome shotgun (WGS) entry which is preliminary data.</text>
</comment>
<protein>
    <recommendedName>
        <fullName evidence="4">ABC-type quaternary amine transporter</fullName>
        <ecNumber evidence="4">7.6.2.9</ecNumber>
    </recommendedName>
</protein>
<dbReference type="GO" id="GO:0005524">
    <property type="term" value="F:ATP binding"/>
    <property type="evidence" value="ECO:0007669"/>
    <property type="project" value="UniProtKB-KW"/>
</dbReference>
<evidence type="ECO:0000256" key="4">
    <source>
        <dbReference type="ARBA" id="ARBA00066388"/>
    </source>
</evidence>
<dbReference type="InterPro" id="IPR003593">
    <property type="entry name" value="AAA+_ATPase"/>
</dbReference>
<dbReference type="SUPFAM" id="SSF52540">
    <property type="entry name" value="P-loop containing nucleoside triphosphate hydrolases"/>
    <property type="match status" value="1"/>
</dbReference>
<dbReference type="PANTHER" id="PTHR42781">
    <property type="entry name" value="SPERMIDINE/PUTRESCINE IMPORT ATP-BINDING PROTEIN POTA"/>
    <property type="match status" value="1"/>
</dbReference>
<dbReference type="GO" id="GO:0015418">
    <property type="term" value="F:ABC-type quaternary ammonium compound transporting activity"/>
    <property type="evidence" value="ECO:0007669"/>
    <property type="project" value="UniProtKB-EC"/>
</dbReference>
<evidence type="ECO:0000313" key="7">
    <source>
        <dbReference type="Proteomes" id="UP000617951"/>
    </source>
</evidence>
<accession>A0A926HXI9</accession>
<dbReference type="Gene3D" id="2.40.50.100">
    <property type="match status" value="1"/>
</dbReference>
<dbReference type="Pfam" id="PF08402">
    <property type="entry name" value="TOBE_2"/>
    <property type="match status" value="1"/>
</dbReference>
<evidence type="ECO:0000313" key="6">
    <source>
        <dbReference type="EMBL" id="MBC8539120.1"/>
    </source>
</evidence>
<evidence type="ECO:0000256" key="2">
    <source>
        <dbReference type="ARBA" id="ARBA00022741"/>
    </source>
</evidence>
<dbReference type="GO" id="GO:0043190">
    <property type="term" value="C:ATP-binding cassette (ABC) transporter complex"/>
    <property type="evidence" value="ECO:0007669"/>
    <property type="project" value="InterPro"/>
</dbReference>
<keyword evidence="1" id="KW-0813">Transport</keyword>
<dbReference type="InterPro" id="IPR013611">
    <property type="entry name" value="Transp-assoc_OB_typ2"/>
</dbReference>
<evidence type="ECO:0000256" key="1">
    <source>
        <dbReference type="ARBA" id="ARBA00022448"/>
    </source>
</evidence>
<dbReference type="AlphaFoldDB" id="A0A926HXI9"/>
<feature type="domain" description="ABC transporter" evidence="5">
    <location>
        <begin position="4"/>
        <end position="234"/>
    </location>
</feature>
<dbReference type="RefSeq" id="WP_178618137.1">
    <property type="nucleotide sequence ID" value="NZ_JACRSS010000005.1"/>
</dbReference>
<dbReference type="Proteomes" id="UP000617951">
    <property type="component" value="Unassembled WGS sequence"/>
</dbReference>
<dbReference type="SMART" id="SM00382">
    <property type="entry name" value="AAA"/>
    <property type="match status" value="1"/>
</dbReference>
<dbReference type="PANTHER" id="PTHR42781:SF4">
    <property type="entry name" value="SPERMIDINE_PUTRESCINE IMPORT ATP-BINDING PROTEIN POTA"/>
    <property type="match status" value="1"/>
</dbReference>
<evidence type="ECO:0000259" key="5">
    <source>
        <dbReference type="PROSITE" id="PS50893"/>
    </source>
</evidence>
<reference evidence="6" key="1">
    <citation type="submission" date="2020-08" db="EMBL/GenBank/DDBJ databases">
        <title>Genome public.</title>
        <authorList>
            <person name="Liu C."/>
            <person name="Sun Q."/>
        </authorList>
    </citation>
    <scope>NUCLEOTIDE SEQUENCE</scope>
    <source>
        <strain evidence="6">NSJ-63</strain>
    </source>
</reference>
<dbReference type="InterPro" id="IPR017871">
    <property type="entry name" value="ABC_transporter-like_CS"/>
</dbReference>
<dbReference type="InterPro" id="IPR003439">
    <property type="entry name" value="ABC_transporter-like_ATP-bd"/>
</dbReference>
<name>A0A926HXI9_9FIRM</name>
<dbReference type="InterPro" id="IPR050093">
    <property type="entry name" value="ABC_SmlMolc_Importer"/>
</dbReference>
<dbReference type="InterPro" id="IPR008995">
    <property type="entry name" value="Mo/tungstate-bd_C_term_dom"/>
</dbReference>
<dbReference type="EMBL" id="JACRSS010000005">
    <property type="protein sequence ID" value="MBC8539120.1"/>
    <property type="molecule type" value="Genomic_DNA"/>
</dbReference>
<keyword evidence="7" id="KW-1185">Reference proteome</keyword>
<proteinExistence type="predicted"/>
<evidence type="ECO:0000256" key="3">
    <source>
        <dbReference type="ARBA" id="ARBA00022840"/>
    </source>
</evidence>
<keyword evidence="2" id="KW-0547">Nucleotide-binding</keyword>
<gene>
    <name evidence="6" type="ORF">H8693_09270</name>
</gene>